<name>A0AAU7DMP9_9BACT</name>
<sequence length="116" mass="13685">MDFERADQPDRDGEFERELRQAMERRPAPPSLKRRILQQRATRRTDRVQSYTIWWQRLAASVLLVGVIAGGYSWRQVEDRRKGEEAAQQVLTALRITNHALNDMNRRLVARNRADQ</sequence>
<feature type="compositionally biased region" description="Basic and acidic residues" evidence="1">
    <location>
        <begin position="1"/>
        <end position="27"/>
    </location>
</feature>
<proteinExistence type="predicted"/>
<reference evidence="3" key="1">
    <citation type="submission" date="2023-03" db="EMBL/GenBank/DDBJ databases">
        <title>Edaphobacter sp.</title>
        <authorList>
            <person name="Huber K.J."/>
            <person name="Papendorf J."/>
            <person name="Pilke C."/>
            <person name="Bunk B."/>
            <person name="Sproeer C."/>
            <person name="Pester M."/>
        </authorList>
    </citation>
    <scope>NUCLEOTIDE SEQUENCE</scope>
    <source>
        <strain evidence="3">DSM 110680</strain>
    </source>
</reference>
<keyword evidence="2" id="KW-0472">Membrane</keyword>
<organism evidence="3">
    <name type="scientific">Telmatobacter sp. DSM 110680</name>
    <dbReference type="NCBI Taxonomy" id="3036704"/>
    <lineage>
        <taxon>Bacteria</taxon>
        <taxon>Pseudomonadati</taxon>
        <taxon>Acidobacteriota</taxon>
        <taxon>Terriglobia</taxon>
        <taxon>Terriglobales</taxon>
        <taxon>Acidobacteriaceae</taxon>
        <taxon>Telmatobacter</taxon>
    </lineage>
</organism>
<evidence type="ECO:0000256" key="1">
    <source>
        <dbReference type="SAM" id="MobiDB-lite"/>
    </source>
</evidence>
<accession>A0AAU7DMP9</accession>
<keyword evidence="2" id="KW-0812">Transmembrane</keyword>
<dbReference type="RefSeq" id="WP_348263835.1">
    <property type="nucleotide sequence ID" value="NZ_CP121196.1"/>
</dbReference>
<dbReference type="EMBL" id="CP121196">
    <property type="protein sequence ID" value="XBH18609.1"/>
    <property type="molecule type" value="Genomic_DNA"/>
</dbReference>
<evidence type="ECO:0000313" key="3">
    <source>
        <dbReference type="EMBL" id="XBH18609.1"/>
    </source>
</evidence>
<keyword evidence="2" id="KW-1133">Transmembrane helix</keyword>
<dbReference type="AlphaFoldDB" id="A0AAU7DMP9"/>
<gene>
    <name evidence="3" type="ORF">P8935_04560</name>
</gene>
<feature type="transmembrane region" description="Helical" evidence="2">
    <location>
        <begin position="54"/>
        <end position="74"/>
    </location>
</feature>
<protein>
    <submittedName>
        <fullName evidence="3">Uncharacterized protein</fullName>
    </submittedName>
</protein>
<feature type="region of interest" description="Disordered" evidence="1">
    <location>
        <begin position="1"/>
        <end position="45"/>
    </location>
</feature>
<evidence type="ECO:0000256" key="2">
    <source>
        <dbReference type="SAM" id="Phobius"/>
    </source>
</evidence>